<feature type="repeat" description="PPR" evidence="3">
    <location>
        <begin position="390"/>
        <end position="424"/>
    </location>
</feature>
<dbReference type="EMBL" id="JABTTQ020000003">
    <property type="protein sequence ID" value="KAK6159796.1"/>
    <property type="molecule type" value="Genomic_DNA"/>
</dbReference>
<dbReference type="NCBIfam" id="TIGR00756">
    <property type="entry name" value="PPR"/>
    <property type="match status" value="5"/>
</dbReference>
<protein>
    <recommendedName>
        <fullName evidence="4">DYW domain-containing protein</fullName>
    </recommendedName>
</protein>
<dbReference type="Pfam" id="PF13041">
    <property type="entry name" value="PPR_2"/>
    <property type="match status" value="3"/>
</dbReference>
<evidence type="ECO:0000259" key="4">
    <source>
        <dbReference type="Pfam" id="PF14432"/>
    </source>
</evidence>
<comment type="similarity">
    <text evidence="1">Belongs to the PPR family. PCMP-H subfamily.</text>
</comment>
<evidence type="ECO:0000313" key="6">
    <source>
        <dbReference type="Proteomes" id="UP001318860"/>
    </source>
</evidence>
<feature type="repeat" description="PPR" evidence="3">
    <location>
        <begin position="289"/>
        <end position="323"/>
    </location>
</feature>
<dbReference type="InterPro" id="IPR046848">
    <property type="entry name" value="E_motif"/>
</dbReference>
<dbReference type="PROSITE" id="PS51375">
    <property type="entry name" value="PPR"/>
    <property type="match status" value="5"/>
</dbReference>
<dbReference type="Pfam" id="PF20431">
    <property type="entry name" value="E_motif"/>
    <property type="match status" value="1"/>
</dbReference>
<reference evidence="5 6" key="1">
    <citation type="journal article" date="2021" name="Comput. Struct. Biotechnol. J.">
        <title>De novo genome assembly of the potent medicinal plant Rehmannia glutinosa using nanopore technology.</title>
        <authorList>
            <person name="Ma L."/>
            <person name="Dong C."/>
            <person name="Song C."/>
            <person name="Wang X."/>
            <person name="Zheng X."/>
            <person name="Niu Y."/>
            <person name="Chen S."/>
            <person name="Feng W."/>
        </authorList>
    </citation>
    <scope>NUCLEOTIDE SEQUENCE [LARGE SCALE GENOMIC DNA]</scope>
    <source>
        <strain evidence="5">DH-2019</strain>
    </source>
</reference>
<dbReference type="InterPro" id="IPR011990">
    <property type="entry name" value="TPR-like_helical_dom_sf"/>
</dbReference>
<dbReference type="InterPro" id="IPR002885">
    <property type="entry name" value="PPR_rpt"/>
</dbReference>
<sequence>MAQQKWRQAEIVWEKTDLRSRCRQQVNMGALHTATTTELLYHPPPAEHSTENFTTSNPSQKTILHLLNTKCISSLETLKQAHALILKTGYLQDHYVAGSLIKCYANPHFGNLSNLLQVLEQVSEPNVFVWNNIIKWCLDLREPFDTISMYYKMVVSGSRPNKYTYPQVFKACTLERAIEEGMQVHNHVIKRGLNADSHIISAGIQMYASLGCLKEARNMLDSIGILDVICCNAMIDGYMKFGDVKAARELFENMTEKNVGSWNTMISGLFSNEMVIEAKKYFDEMPKKDEVSWSAMIDGYNRCGYFKEALEVFNEMQREEIKPSKFVLSSALAACANLAALDQGKWIHAYIRKNRILVDAILGTSLVDMYAKCGRLDLAWDVFEKIKEKEVFCWNAMIGGLAVHGRADDAIDLFLKMQRDNIVKPNDITFIAAKCLCSRWTCSRGIKNPKNSGRYTLLSNIYAKAGKWESAEKVRLLMKERGVKTVTGRSLIDLKGVVHEFKVGDSSHPQMKDIHMMLETIIREIELKGHRPDVSQVLFDISEEEKETSLKYHSEKLAIAFGILNTEPGATIRVVKNLRVCGDCHSAIKIISRVYEREIIVRDRVRYHHFKHGQCSCKDFW</sequence>
<proteinExistence type="inferred from homology"/>
<dbReference type="Pfam" id="PF01535">
    <property type="entry name" value="PPR"/>
    <property type="match status" value="2"/>
</dbReference>
<dbReference type="InterPro" id="IPR032867">
    <property type="entry name" value="DYW_dom"/>
</dbReference>
<evidence type="ECO:0000256" key="3">
    <source>
        <dbReference type="PROSITE-ProRule" id="PRU00708"/>
    </source>
</evidence>
<feature type="repeat" description="PPR" evidence="3">
    <location>
        <begin position="359"/>
        <end position="389"/>
    </location>
</feature>
<organism evidence="5 6">
    <name type="scientific">Rehmannia glutinosa</name>
    <name type="common">Chinese foxglove</name>
    <dbReference type="NCBI Taxonomy" id="99300"/>
    <lineage>
        <taxon>Eukaryota</taxon>
        <taxon>Viridiplantae</taxon>
        <taxon>Streptophyta</taxon>
        <taxon>Embryophyta</taxon>
        <taxon>Tracheophyta</taxon>
        <taxon>Spermatophyta</taxon>
        <taxon>Magnoliopsida</taxon>
        <taxon>eudicotyledons</taxon>
        <taxon>Gunneridae</taxon>
        <taxon>Pentapetalae</taxon>
        <taxon>asterids</taxon>
        <taxon>lamiids</taxon>
        <taxon>Lamiales</taxon>
        <taxon>Orobanchaceae</taxon>
        <taxon>Rehmannieae</taxon>
        <taxon>Rehmannia</taxon>
    </lineage>
</organism>
<keyword evidence="6" id="KW-1185">Reference proteome</keyword>
<evidence type="ECO:0000256" key="2">
    <source>
        <dbReference type="ARBA" id="ARBA00022737"/>
    </source>
</evidence>
<name>A0ABR0XLB9_REHGL</name>
<dbReference type="Gene3D" id="1.25.40.10">
    <property type="entry name" value="Tetratricopeptide repeat domain"/>
    <property type="match status" value="3"/>
</dbReference>
<gene>
    <name evidence="5" type="ORF">DH2020_003177</name>
</gene>
<evidence type="ECO:0000256" key="1">
    <source>
        <dbReference type="ARBA" id="ARBA00006643"/>
    </source>
</evidence>
<feature type="domain" description="DYW" evidence="4">
    <location>
        <begin position="529"/>
        <end position="621"/>
    </location>
</feature>
<feature type="repeat" description="PPR" evidence="3">
    <location>
        <begin position="451"/>
        <end position="485"/>
    </location>
</feature>
<dbReference type="InterPro" id="IPR046960">
    <property type="entry name" value="PPR_At4g14850-like_plant"/>
</dbReference>
<comment type="caution">
    <text evidence="5">The sequence shown here is derived from an EMBL/GenBank/DDBJ whole genome shotgun (WGS) entry which is preliminary data.</text>
</comment>
<feature type="repeat" description="PPR" evidence="3">
    <location>
        <begin position="227"/>
        <end position="261"/>
    </location>
</feature>
<keyword evidence="2" id="KW-0677">Repeat</keyword>
<dbReference type="PANTHER" id="PTHR47926:SF436">
    <property type="entry name" value="PENTATRICOPEPTIDE REPEAT-CONTAINING PROTEIN ELI1, CHLOROPLASTIC-LIKE ISOFORM X2"/>
    <property type="match status" value="1"/>
</dbReference>
<evidence type="ECO:0000313" key="5">
    <source>
        <dbReference type="EMBL" id="KAK6159796.1"/>
    </source>
</evidence>
<dbReference type="Proteomes" id="UP001318860">
    <property type="component" value="Unassembled WGS sequence"/>
</dbReference>
<accession>A0ABR0XLB9</accession>
<dbReference type="PANTHER" id="PTHR47926">
    <property type="entry name" value="PENTATRICOPEPTIDE REPEAT-CONTAINING PROTEIN"/>
    <property type="match status" value="1"/>
</dbReference>
<dbReference type="Pfam" id="PF14432">
    <property type="entry name" value="DYW_deaminase"/>
    <property type="match status" value="1"/>
</dbReference>